<name>A0A1T5KYC4_9MICO</name>
<feature type="transmembrane region" description="Helical" evidence="6">
    <location>
        <begin position="113"/>
        <end position="133"/>
    </location>
</feature>
<evidence type="ECO:0000313" key="8">
    <source>
        <dbReference type="Proteomes" id="UP000190857"/>
    </source>
</evidence>
<evidence type="ECO:0000256" key="6">
    <source>
        <dbReference type="SAM" id="Phobius"/>
    </source>
</evidence>
<dbReference type="InterPro" id="IPR001123">
    <property type="entry name" value="LeuE-type"/>
</dbReference>
<dbReference type="AlphaFoldDB" id="A0A1T5KYC4"/>
<dbReference type="PANTHER" id="PTHR30086">
    <property type="entry name" value="ARGININE EXPORTER PROTEIN ARGO"/>
    <property type="match status" value="1"/>
</dbReference>
<dbReference type="EMBL" id="FUZP01000003">
    <property type="protein sequence ID" value="SKC68812.1"/>
    <property type="molecule type" value="Genomic_DNA"/>
</dbReference>
<organism evidence="7 8">
    <name type="scientific">Okibacterium fritillariae</name>
    <dbReference type="NCBI Taxonomy" id="123320"/>
    <lineage>
        <taxon>Bacteria</taxon>
        <taxon>Bacillati</taxon>
        <taxon>Actinomycetota</taxon>
        <taxon>Actinomycetes</taxon>
        <taxon>Micrococcales</taxon>
        <taxon>Microbacteriaceae</taxon>
        <taxon>Okibacterium</taxon>
    </lineage>
</organism>
<dbReference type="Proteomes" id="UP000190857">
    <property type="component" value="Unassembled WGS sequence"/>
</dbReference>
<keyword evidence="3 6" id="KW-0812">Transmembrane</keyword>
<evidence type="ECO:0000256" key="3">
    <source>
        <dbReference type="ARBA" id="ARBA00022692"/>
    </source>
</evidence>
<evidence type="ECO:0000256" key="4">
    <source>
        <dbReference type="ARBA" id="ARBA00022989"/>
    </source>
</evidence>
<evidence type="ECO:0000256" key="5">
    <source>
        <dbReference type="ARBA" id="ARBA00023136"/>
    </source>
</evidence>
<sequence length="209" mass="21925">MTFSTTLLPALLGFGTGLALIVAIGAQNAFLLKLGLTGRNGLVLAVVAICAISDAVLIVVGVLGIGAVIEAAPVALVVIRVLGTVFLIAYGLFAAWRALKPKALEPGAASPRISLRAAVFTALALTWLNPHVYLDTVLLLGSVANQQGEAERWWWAGGAVLASFTWFTLLGFGARLLRPFFAKPSSWRVLDALIAVVMLALGIRMALGH</sequence>
<feature type="transmembrane region" description="Helical" evidence="6">
    <location>
        <begin position="6"/>
        <end position="30"/>
    </location>
</feature>
<keyword evidence="2" id="KW-1003">Cell membrane</keyword>
<reference evidence="7 8" key="1">
    <citation type="submission" date="2017-02" db="EMBL/GenBank/DDBJ databases">
        <authorList>
            <person name="Peterson S.W."/>
        </authorList>
    </citation>
    <scope>NUCLEOTIDE SEQUENCE [LARGE SCALE GENOMIC DNA]</scope>
    <source>
        <strain evidence="7 8">VKM Ac-2059</strain>
    </source>
</reference>
<evidence type="ECO:0000313" key="7">
    <source>
        <dbReference type="EMBL" id="SKC68812.1"/>
    </source>
</evidence>
<dbReference type="GO" id="GO:0005886">
    <property type="term" value="C:plasma membrane"/>
    <property type="evidence" value="ECO:0007669"/>
    <property type="project" value="UniProtKB-SubCell"/>
</dbReference>
<feature type="transmembrane region" description="Helical" evidence="6">
    <location>
        <begin position="153"/>
        <end position="177"/>
    </location>
</feature>
<gene>
    <name evidence="7" type="ORF">SAMN06309945_2684</name>
</gene>
<feature type="transmembrane region" description="Helical" evidence="6">
    <location>
        <begin position="42"/>
        <end position="65"/>
    </location>
</feature>
<comment type="subcellular location">
    <subcellularLocation>
        <location evidence="1">Cell membrane</location>
        <topology evidence="1">Multi-pass membrane protein</topology>
    </subcellularLocation>
</comment>
<dbReference type="GO" id="GO:0015171">
    <property type="term" value="F:amino acid transmembrane transporter activity"/>
    <property type="evidence" value="ECO:0007669"/>
    <property type="project" value="TreeGrafter"/>
</dbReference>
<dbReference type="RefSeq" id="WP_200811560.1">
    <property type="nucleotide sequence ID" value="NZ_FUZP01000003.1"/>
</dbReference>
<evidence type="ECO:0000256" key="2">
    <source>
        <dbReference type="ARBA" id="ARBA00022475"/>
    </source>
</evidence>
<protein>
    <submittedName>
        <fullName evidence="7">L-lysine exporter family protein LysE/ArgO</fullName>
    </submittedName>
</protein>
<keyword evidence="5 6" id="KW-0472">Membrane</keyword>
<evidence type="ECO:0000256" key="1">
    <source>
        <dbReference type="ARBA" id="ARBA00004651"/>
    </source>
</evidence>
<keyword evidence="4 6" id="KW-1133">Transmembrane helix</keyword>
<dbReference type="Pfam" id="PF01810">
    <property type="entry name" value="LysE"/>
    <property type="match status" value="1"/>
</dbReference>
<keyword evidence="8" id="KW-1185">Reference proteome</keyword>
<accession>A0A1T5KYC4</accession>
<proteinExistence type="predicted"/>
<feature type="transmembrane region" description="Helical" evidence="6">
    <location>
        <begin position="71"/>
        <end position="93"/>
    </location>
</feature>
<feature type="transmembrane region" description="Helical" evidence="6">
    <location>
        <begin position="189"/>
        <end position="207"/>
    </location>
</feature>
<dbReference type="PANTHER" id="PTHR30086:SF20">
    <property type="entry name" value="ARGININE EXPORTER PROTEIN ARGO-RELATED"/>
    <property type="match status" value="1"/>
</dbReference>